<sequence>MIPPVALLLTAVWVALRGRPDRTSEAMITIAGYRRSMAALARPIPAQSATRTGADLDESGYPEPPPDDDPLSPNGPLSTNDLDDLANMVGLGELDDLGVATGAQVSPYADTVPIDVSSLRRQARGRPPETP</sequence>
<gene>
    <name evidence="2" type="ordered locus">FRAAL6030</name>
</gene>
<name>Q0RD20_FRAAA</name>
<feature type="region of interest" description="Disordered" evidence="1">
    <location>
        <begin position="43"/>
        <end position="86"/>
    </location>
</feature>
<dbReference type="EMBL" id="CT573213">
    <property type="protein sequence ID" value="CAJ64654.1"/>
    <property type="molecule type" value="Genomic_DNA"/>
</dbReference>
<dbReference type="HOGENOM" id="CLU_2011894_0_0_11"/>
<dbReference type="STRING" id="326424.FRAAL6030"/>
<evidence type="ECO:0000256" key="1">
    <source>
        <dbReference type="SAM" id="MobiDB-lite"/>
    </source>
</evidence>
<accession>Q0RD20</accession>
<dbReference type="KEGG" id="fal:FRAAL6030"/>
<feature type="compositionally biased region" description="Acidic residues" evidence="1">
    <location>
        <begin position="55"/>
        <end position="70"/>
    </location>
</feature>
<keyword evidence="3" id="KW-1185">Reference proteome</keyword>
<evidence type="ECO:0000313" key="3">
    <source>
        <dbReference type="Proteomes" id="UP000000657"/>
    </source>
</evidence>
<dbReference type="Proteomes" id="UP000000657">
    <property type="component" value="Chromosome"/>
</dbReference>
<reference evidence="2 3" key="1">
    <citation type="journal article" date="2007" name="Genome Res.">
        <title>Genome characteristics of facultatively symbiotic Frankia sp. strains reflect host range and host plant biogeography.</title>
        <authorList>
            <person name="Normand P."/>
            <person name="Lapierre P."/>
            <person name="Tisa L.S."/>
            <person name="Gogarten J.P."/>
            <person name="Alloisio N."/>
            <person name="Bagnarol E."/>
            <person name="Bassi C.A."/>
            <person name="Berry A.M."/>
            <person name="Bickhart D.M."/>
            <person name="Choisne N."/>
            <person name="Couloux A."/>
            <person name="Cournoyer B."/>
            <person name="Cruveiller S."/>
            <person name="Daubin V."/>
            <person name="Demange N."/>
            <person name="Francino M.P."/>
            <person name="Goltsman E."/>
            <person name="Huang Y."/>
            <person name="Kopp O.R."/>
            <person name="Labarre L."/>
            <person name="Lapidus A."/>
            <person name="Lavire C."/>
            <person name="Marechal J."/>
            <person name="Martinez M."/>
            <person name="Mastronunzio J.E."/>
            <person name="Mullin B.C."/>
            <person name="Niemann J."/>
            <person name="Pujic P."/>
            <person name="Rawnsley T."/>
            <person name="Rouy Z."/>
            <person name="Schenowitz C."/>
            <person name="Sellstedt A."/>
            <person name="Tavares F."/>
            <person name="Tomkins J.P."/>
            <person name="Vallenet D."/>
            <person name="Valverde C."/>
            <person name="Wall L.G."/>
            <person name="Wang Y."/>
            <person name="Medigue C."/>
            <person name="Benson D.R."/>
        </authorList>
    </citation>
    <scope>NUCLEOTIDE SEQUENCE [LARGE SCALE GENOMIC DNA]</scope>
    <source>
        <strain evidence="3">DSM 45986 / CECT 9034 / ACN14a</strain>
    </source>
</reference>
<organism evidence="2 3">
    <name type="scientific">Frankia alni (strain DSM 45986 / CECT 9034 / ACN14a)</name>
    <dbReference type="NCBI Taxonomy" id="326424"/>
    <lineage>
        <taxon>Bacteria</taxon>
        <taxon>Bacillati</taxon>
        <taxon>Actinomycetota</taxon>
        <taxon>Actinomycetes</taxon>
        <taxon>Frankiales</taxon>
        <taxon>Frankiaceae</taxon>
        <taxon>Frankia</taxon>
    </lineage>
</organism>
<proteinExistence type="predicted"/>
<evidence type="ECO:0000313" key="2">
    <source>
        <dbReference type="EMBL" id="CAJ64654.1"/>
    </source>
</evidence>
<dbReference type="AlphaFoldDB" id="Q0RD20"/>
<feature type="region of interest" description="Disordered" evidence="1">
    <location>
        <begin position="104"/>
        <end position="131"/>
    </location>
</feature>
<protein>
    <submittedName>
        <fullName evidence="2">Uncharacterized protein</fullName>
    </submittedName>
</protein>